<dbReference type="AlphaFoldDB" id="A0A9Q1QJZ8"/>
<keyword evidence="2" id="KW-1185">Reference proteome</keyword>
<evidence type="ECO:0000313" key="1">
    <source>
        <dbReference type="EMBL" id="KAJ8442965.1"/>
    </source>
</evidence>
<protein>
    <submittedName>
        <fullName evidence="1">Uncharacterized protein</fullName>
    </submittedName>
</protein>
<dbReference type="PANTHER" id="PTHR33116">
    <property type="entry name" value="REVERSE TRANSCRIPTASE ZINC-BINDING DOMAIN-CONTAINING PROTEIN-RELATED-RELATED"/>
    <property type="match status" value="1"/>
</dbReference>
<name>A0A9Q1QJZ8_9CARY</name>
<evidence type="ECO:0000313" key="2">
    <source>
        <dbReference type="Proteomes" id="UP001153076"/>
    </source>
</evidence>
<organism evidence="1 2">
    <name type="scientific">Carnegiea gigantea</name>
    <dbReference type="NCBI Taxonomy" id="171969"/>
    <lineage>
        <taxon>Eukaryota</taxon>
        <taxon>Viridiplantae</taxon>
        <taxon>Streptophyta</taxon>
        <taxon>Embryophyta</taxon>
        <taxon>Tracheophyta</taxon>
        <taxon>Spermatophyta</taxon>
        <taxon>Magnoliopsida</taxon>
        <taxon>eudicotyledons</taxon>
        <taxon>Gunneridae</taxon>
        <taxon>Pentapetalae</taxon>
        <taxon>Caryophyllales</taxon>
        <taxon>Cactineae</taxon>
        <taxon>Cactaceae</taxon>
        <taxon>Cactoideae</taxon>
        <taxon>Echinocereeae</taxon>
        <taxon>Carnegiea</taxon>
    </lineage>
</organism>
<sequence>MQALLAALRPLLSKLNRDKFGYLWAQHEEARQKLVELQESLSTTPCDPLLLQQEHELRLYYSDIISSSLSLMRKLSSYIYTLKNFEGDNVEGLAQVGKLMSKFYTQLLGTKVWQRTCINPQILHAELQNRCLRVTGLHVTQFPLKYLGVPITTSRLTKIECNALIEKIIARVHVSATRNISFAGRALLINNKWWRLPLPVAEDRNLLSPLVKLKAPKHQRLISYAIFSASICNIWHARNIAIFKKQQMPSQQLIANIKTQIRYRILFMNKISHKYNDYIDRLFL</sequence>
<proteinExistence type="predicted"/>
<accession>A0A9Q1QJZ8</accession>
<reference evidence="1" key="1">
    <citation type="submission" date="2022-04" db="EMBL/GenBank/DDBJ databases">
        <title>Carnegiea gigantea Genome sequencing and assembly v2.</title>
        <authorList>
            <person name="Copetti D."/>
            <person name="Sanderson M.J."/>
            <person name="Burquez A."/>
            <person name="Wojciechowski M.F."/>
        </authorList>
    </citation>
    <scope>NUCLEOTIDE SEQUENCE</scope>
    <source>
        <strain evidence="1">SGP5-SGP5p</strain>
        <tissue evidence="1">Aerial part</tissue>
    </source>
</reference>
<dbReference type="OrthoDB" id="1932527at2759"/>
<comment type="caution">
    <text evidence="1">The sequence shown here is derived from an EMBL/GenBank/DDBJ whole genome shotgun (WGS) entry which is preliminary data.</text>
</comment>
<gene>
    <name evidence="1" type="ORF">Cgig2_019538</name>
</gene>
<dbReference type="PANTHER" id="PTHR33116:SF84">
    <property type="entry name" value="RNA-DIRECTED DNA POLYMERASE"/>
    <property type="match status" value="1"/>
</dbReference>
<dbReference type="EMBL" id="JAKOGI010000131">
    <property type="protein sequence ID" value="KAJ8442965.1"/>
    <property type="molecule type" value="Genomic_DNA"/>
</dbReference>
<dbReference type="Proteomes" id="UP001153076">
    <property type="component" value="Unassembled WGS sequence"/>
</dbReference>